<accession>A0AAD9MG66</accession>
<dbReference type="CDD" id="cd01991">
    <property type="entry name" value="Asn_synthase_B_C"/>
    <property type="match status" value="1"/>
</dbReference>
<evidence type="ECO:0000256" key="3">
    <source>
        <dbReference type="ARBA" id="ARBA00022962"/>
    </source>
</evidence>
<dbReference type="InterPro" id="IPR001962">
    <property type="entry name" value="Asn_synthase"/>
</dbReference>
<dbReference type="EMBL" id="JAQQPM010000005">
    <property type="protein sequence ID" value="KAK2071641.1"/>
    <property type="molecule type" value="Genomic_DNA"/>
</dbReference>
<dbReference type="PROSITE" id="PS51278">
    <property type="entry name" value="GATASE_TYPE_2"/>
    <property type="match status" value="1"/>
</dbReference>
<dbReference type="Proteomes" id="UP001217918">
    <property type="component" value="Unassembled WGS sequence"/>
</dbReference>
<evidence type="ECO:0000259" key="4">
    <source>
        <dbReference type="PROSITE" id="PS51278"/>
    </source>
</evidence>
<evidence type="ECO:0000313" key="5">
    <source>
        <dbReference type="EMBL" id="KAK2071641.1"/>
    </source>
</evidence>
<sequence>MCGIHVVVCPVAATPPTTAPHQTSRLRKRGPDHVGCERVSLCATWIVSCTSTVLALRGDHTAQQPLVGPDRDHILCWNGEAWRFRGHVVPGNDGDAIFDRLRQASGATSQPGRTAEAVLDVLRAIEGPFAFVFLHRPSQTLFFGRDRLGRRSLLLSLDDETPTRMTLSSIAESCSPAWQEVAADGIYAVSLSCPAGSNPSPTLPRPVRYVWLPPDEHRVLSLAKFCMSLPVASSSPALTAQSASVRLLKEHLTEAIRSRVLNIPQPPLLSHVPAIPRDNRVAVLFSGGLDCTVLARLTHDLLHPDQGIDLLNVAFENPRVAAQLERQSALGSSAVYEACPDRITGRKSLRELARTCPGRDFRFIAVNVPYTESVAHRSEVLSLMFPHQTEMDLSIAYALYFAARGQGLSTEEADSSAAPVPCTTSARVLLSGLGADELFGGYSRHGAAFDQRGYAGLVDELKLDVSRLGQRNLGRDDRVMAHWGREPRFPYLAEPLVTWAMGTPAWEKCDFEHGEERTGVEAAKRVLRLLALELGMPGVAKEKKRAIQFGARTAKMESGRVKGTTVVSRGP</sequence>
<keyword evidence="2" id="KW-0061">Asparagine biosynthesis</keyword>
<gene>
    <name evidence="5" type="ORF">P8C59_006047</name>
</gene>
<reference evidence="5" key="1">
    <citation type="journal article" date="2023" name="Mol. Plant Microbe Interact.">
        <title>Elucidating the Obligate Nature and Biological Capacity of an Invasive Fungal Corn Pathogen.</title>
        <authorList>
            <person name="MacCready J.S."/>
            <person name="Roggenkamp E.M."/>
            <person name="Gdanetz K."/>
            <person name="Chilvers M.I."/>
        </authorList>
    </citation>
    <scope>NUCLEOTIDE SEQUENCE</scope>
    <source>
        <strain evidence="5">PM02</strain>
    </source>
</reference>
<dbReference type="Gene3D" id="3.60.20.10">
    <property type="entry name" value="Glutamine Phosphoribosylpyrophosphate, subunit 1, domain 1"/>
    <property type="match status" value="1"/>
</dbReference>
<evidence type="ECO:0000313" key="6">
    <source>
        <dbReference type="Proteomes" id="UP001217918"/>
    </source>
</evidence>
<dbReference type="PANTHER" id="PTHR45937">
    <property type="entry name" value="ASPARAGINE SYNTHETASE DOMAIN-CONTAINING PROTEIN 1"/>
    <property type="match status" value="1"/>
</dbReference>
<evidence type="ECO:0000256" key="1">
    <source>
        <dbReference type="ARBA" id="ARBA00022605"/>
    </source>
</evidence>
<dbReference type="InterPro" id="IPR017932">
    <property type="entry name" value="GATase_2_dom"/>
</dbReference>
<protein>
    <recommendedName>
        <fullName evidence="4">Glutamine amidotransferase type-2 domain-containing protein</fullName>
    </recommendedName>
</protein>
<dbReference type="SUPFAM" id="SSF52402">
    <property type="entry name" value="Adenine nucleotide alpha hydrolases-like"/>
    <property type="match status" value="1"/>
</dbReference>
<dbReference type="SUPFAM" id="SSF56235">
    <property type="entry name" value="N-terminal nucleophile aminohydrolases (Ntn hydrolases)"/>
    <property type="match status" value="1"/>
</dbReference>
<dbReference type="GO" id="GO:0004066">
    <property type="term" value="F:asparagine synthase (glutamine-hydrolyzing) activity"/>
    <property type="evidence" value="ECO:0007669"/>
    <property type="project" value="InterPro"/>
</dbReference>
<dbReference type="InterPro" id="IPR051857">
    <property type="entry name" value="Asn_synthetase_domain"/>
</dbReference>
<dbReference type="Pfam" id="PF00733">
    <property type="entry name" value="Asn_synthase"/>
    <property type="match status" value="2"/>
</dbReference>
<proteinExistence type="predicted"/>
<dbReference type="InterPro" id="IPR014729">
    <property type="entry name" value="Rossmann-like_a/b/a_fold"/>
</dbReference>
<organism evidence="5 6">
    <name type="scientific">Phyllachora maydis</name>
    <dbReference type="NCBI Taxonomy" id="1825666"/>
    <lineage>
        <taxon>Eukaryota</taxon>
        <taxon>Fungi</taxon>
        <taxon>Dikarya</taxon>
        <taxon>Ascomycota</taxon>
        <taxon>Pezizomycotina</taxon>
        <taxon>Sordariomycetes</taxon>
        <taxon>Sordariomycetidae</taxon>
        <taxon>Phyllachorales</taxon>
        <taxon>Phyllachoraceae</taxon>
        <taxon>Phyllachora</taxon>
    </lineage>
</organism>
<keyword evidence="3" id="KW-0315">Glutamine amidotransferase</keyword>
<keyword evidence="1" id="KW-0028">Amino-acid biosynthesis</keyword>
<dbReference type="InterPro" id="IPR029055">
    <property type="entry name" value="Ntn_hydrolases_N"/>
</dbReference>
<dbReference type="GO" id="GO:0006529">
    <property type="term" value="P:asparagine biosynthetic process"/>
    <property type="evidence" value="ECO:0007669"/>
    <property type="project" value="UniProtKB-KW"/>
</dbReference>
<dbReference type="Gene3D" id="3.40.50.620">
    <property type="entry name" value="HUPs"/>
    <property type="match status" value="1"/>
</dbReference>
<dbReference type="PANTHER" id="PTHR45937:SF1">
    <property type="entry name" value="ASPARAGINE SYNTHETASE DOMAIN-CONTAINING PROTEIN 1"/>
    <property type="match status" value="1"/>
</dbReference>
<evidence type="ECO:0000256" key="2">
    <source>
        <dbReference type="ARBA" id="ARBA00022888"/>
    </source>
</evidence>
<keyword evidence="6" id="KW-1185">Reference proteome</keyword>
<comment type="caution">
    <text evidence="5">The sequence shown here is derived from an EMBL/GenBank/DDBJ whole genome shotgun (WGS) entry which is preliminary data.</text>
</comment>
<dbReference type="AlphaFoldDB" id="A0AAD9MG66"/>
<feature type="domain" description="Glutamine amidotransferase type-2" evidence="4">
    <location>
        <begin position="2"/>
        <end position="259"/>
    </location>
</feature>
<name>A0AAD9MG66_9PEZI</name>